<sequence length="263" mass="26677">MSHAESAHHHLGTAIVTGAGSAAGIGFATARLLGLTGLTVILTSTTDRVQQRVDELQAAGIHAVGIAGDLTDPAHADRVAALALERTGRIDILVNNAGLAAVTNVVAAATLAHLTDHDWANSIGCNLTTAFTLTRAVLPTMVERGYGRVVNVSSVSGPVCAFPGDGAYHAAKAGLVGLTRSVAIDYAGAGITCNAVAPGWIVTDSTTEDELAAGASCPLGRSGTADEVAHAILMLTARAASYITGQCLVVDGGNSIQEDHRLR</sequence>
<dbReference type="InterPro" id="IPR036291">
    <property type="entry name" value="NAD(P)-bd_dom_sf"/>
</dbReference>
<comment type="similarity">
    <text evidence="2">Belongs to the short-chain dehydrogenases/reductases (SDR) family.</text>
</comment>
<comment type="subcellular location">
    <subcellularLocation>
        <location evidence="1">Secreted</location>
        <location evidence="1">Cell wall</location>
    </subcellularLocation>
</comment>
<keyword evidence="4" id="KW-0560">Oxidoreductase</keyword>
<accession>A0A7T1KNM6</accession>
<comment type="catalytic activity">
    <reaction evidence="6">
        <text>a (3R)-hydroxyacyl-[ACP] + NADP(+) = a 3-oxoacyl-[ACP] + NADPH + H(+)</text>
        <dbReference type="Rhea" id="RHEA:17397"/>
        <dbReference type="Rhea" id="RHEA-COMP:9916"/>
        <dbReference type="Rhea" id="RHEA-COMP:9945"/>
        <dbReference type="ChEBI" id="CHEBI:15378"/>
        <dbReference type="ChEBI" id="CHEBI:57783"/>
        <dbReference type="ChEBI" id="CHEBI:58349"/>
        <dbReference type="ChEBI" id="CHEBI:78776"/>
        <dbReference type="ChEBI" id="CHEBI:78827"/>
        <dbReference type="EC" id="1.1.1.100"/>
    </reaction>
    <physiologicalReaction direction="right-to-left" evidence="6">
        <dbReference type="Rhea" id="RHEA:17399"/>
    </physiologicalReaction>
</comment>
<dbReference type="GO" id="GO:0004316">
    <property type="term" value="F:3-oxoacyl-[acyl-carrier-protein] reductase (NADPH) activity"/>
    <property type="evidence" value="ECO:0007669"/>
    <property type="project" value="UniProtKB-EC"/>
</dbReference>
<dbReference type="PRINTS" id="PR00080">
    <property type="entry name" value="SDRFAMILY"/>
</dbReference>
<dbReference type="InterPro" id="IPR050259">
    <property type="entry name" value="SDR"/>
</dbReference>
<name>A0A7T1KNM6_MYCNE</name>
<dbReference type="PANTHER" id="PTHR42879">
    <property type="entry name" value="3-OXOACYL-(ACYL-CARRIER-PROTEIN) REDUCTASE"/>
    <property type="match status" value="1"/>
</dbReference>
<evidence type="ECO:0000256" key="1">
    <source>
        <dbReference type="ARBA" id="ARBA00004191"/>
    </source>
</evidence>
<evidence type="ECO:0000256" key="2">
    <source>
        <dbReference type="ARBA" id="ARBA00006484"/>
    </source>
</evidence>
<dbReference type="FunFam" id="3.40.50.720:FF:000173">
    <property type="entry name" value="3-oxoacyl-[acyl-carrier protein] reductase"/>
    <property type="match status" value="1"/>
</dbReference>
<reference evidence="7" key="1">
    <citation type="journal article" date="2021" name="Angew. Chem. Int. Ed.">
        <title>A Dual Role Reductase from Phytosterols Catabolism Enables the Efficient Production of Valuable Steroid Precursors.</title>
        <authorList>
            <person name="Rakotoarivonina H."/>
        </authorList>
    </citation>
    <scope>NUCLEOTIDE SEQUENCE</scope>
    <source>
        <strain evidence="7">CCTCC AB2019054</strain>
    </source>
</reference>
<dbReference type="PANTHER" id="PTHR42879:SF2">
    <property type="entry name" value="3-OXOACYL-[ACYL-CARRIER-PROTEIN] REDUCTASE FABG"/>
    <property type="match status" value="1"/>
</dbReference>
<evidence type="ECO:0000256" key="6">
    <source>
        <dbReference type="ARBA" id="ARBA00047400"/>
    </source>
</evidence>
<dbReference type="InterPro" id="IPR002347">
    <property type="entry name" value="SDR_fam"/>
</dbReference>
<keyword evidence="3" id="KW-0964">Secreted</keyword>
<dbReference type="AlphaFoldDB" id="A0A7T1KNM6"/>
<evidence type="ECO:0000256" key="5">
    <source>
        <dbReference type="ARBA" id="ARBA00040781"/>
    </source>
</evidence>
<dbReference type="Gene3D" id="3.40.50.720">
    <property type="entry name" value="NAD(P)-binding Rossmann-like Domain"/>
    <property type="match status" value="1"/>
</dbReference>
<dbReference type="RefSeq" id="WP_019509777.1">
    <property type="nucleotide sequence ID" value="NZ_CP011022.1"/>
</dbReference>
<organism evidence="7">
    <name type="scientific">Mycolicibacterium neoaurum</name>
    <name type="common">Mycobacterium neoaurum</name>
    <dbReference type="NCBI Taxonomy" id="1795"/>
    <lineage>
        <taxon>Bacteria</taxon>
        <taxon>Bacillati</taxon>
        <taxon>Actinomycetota</taxon>
        <taxon>Actinomycetes</taxon>
        <taxon>Mycobacteriales</taxon>
        <taxon>Mycobacteriaceae</taxon>
        <taxon>Mycolicibacterium</taxon>
    </lineage>
</organism>
<dbReference type="PRINTS" id="PR00081">
    <property type="entry name" value="GDHRDH"/>
</dbReference>
<dbReference type="Pfam" id="PF13561">
    <property type="entry name" value="adh_short_C2"/>
    <property type="match status" value="1"/>
</dbReference>
<keyword evidence="3" id="KW-0134">Cell wall</keyword>
<proteinExistence type="inferred from homology"/>
<evidence type="ECO:0000256" key="3">
    <source>
        <dbReference type="ARBA" id="ARBA00022512"/>
    </source>
</evidence>
<protein>
    <recommendedName>
        <fullName evidence="5">3-oxoacyl-[acyl-carrier-protein] reductase MabA</fullName>
    </recommendedName>
</protein>
<dbReference type="EMBL" id="MW228428">
    <property type="protein sequence ID" value="QPO14757.1"/>
    <property type="molecule type" value="Genomic_DNA"/>
</dbReference>
<dbReference type="SUPFAM" id="SSF51735">
    <property type="entry name" value="NAD(P)-binding Rossmann-fold domains"/>
    <property type="match status" value="1"/>
</dbReference>
<evidence type="ECO:0000256" key="4">
    <source>
        <dbReference type="ARBA" id="ARBA00023002"/>
    </source>
</evidence>
<dbReference type="GeneID" id="43451134"/>
<evidence type="ECO:0000313" key="7">
    <source>
        <dbReference type="EMBL" id="QPO14757.1"/>
    </source>
</evidence>